<protein>
    <recommendedName>
        <fullName evidence="3">Lipoprotein</fullName>
    </recommendedName>
</protein>
<dbReference type="PROSITE" id="PS51257">
    <property type="entry name" value="PROKAR_LIPOPROTEIN"/>
    <property type="match status" value="1"/>
</dbReference>
<comment type="caution">
    <text evidence="1">The sequence shown here is derived from an EMBL/GenBank/DDBJ whole genome shotgun (WGS) entry which is preliminary data.</text>
</comment>
<dbReference type="RefSeq" id="WP_240714800.1">
    <property type="nucleotide sequence ID" value="NZ_JAKVTV010000012.1"/>
</dbReference>
<evidence type="ECO:0000313" key="1">
    <source>
        <dbReference type="EMBL" id="MCH4824635.1"/>
    </source>
</evidence>
<sequence length="143" mass="17093">MKNTNIKFFFCLMILIATSCSSNKILVQKEKTEFGNIRFYIENKLKDYKSQKRLVAKIDQTTYQLNQQEILKQTDKEPNIIYTLIEDNILKSPNTNIYQKLTISDSLILLKCNKILDSLKWNNFKRFKDQKGFIKEVYYYHQS</sequence>
<name>A0A9X2AAL4_9FLAO</name>
<proteinExistence type="predicted"/>
<organism evidence="1 2">
    <name type="scientific">Christiangramia lutea</name>
    <dbReference type="NCBI Taxonomy" id="1607951"/>
    <lineage>
        <taxon>Bacteria</taxon>
        <taxon>Pseudomonadati</taxon>
        <taxon>Bacteroidota</taxon>
        <taxon>Flavobacteriia</taxon>
        <taxon>Flavobacteriales</taxon>
        <taxon>Flavobacteriaceae</taxon>
        <taxon>Christiangramia</taxon>
    </lineage>
</organism>
<reference evidence="1" key="1">
    <citation type="submission" date="2022-03" db="EMBL/GenBank/DDBJ databases">
        <title>Gramella crocea sp. nov., isolated from activated sludge of a seafood processing plant.</title>
        <authorList>
            <person name="Zhang X."/>
        </authorList>
    </citation>
    <scope>NUCLEOTIDE SEQUENCE</scope>
    <source>
        <strain evidence="1">YJ019</strain>
    </source>
</reference>
<gene>
    <name evidence="1" type="ORF">ML462_15785</name>
</gene>
<accession>A0A9X2AAL4</accession>
<dbReference type="EMBL" id="JAKVTV010000012">
    <property type="protein sequence ID" value="MCH4824635.1"/>
    <property type="molecule type" value="Genomic_DNA"/>
</dbReference>
<dbReference type="Proteomes" id="UP001139226">
    <property type="component" value="Unassembled WGS sequence"/>
</dbReference>
<keyword evidence="2" id="KW-1185">Reference proteome</keyword>
<dbReference type="AlphaFoldDB" id="A0A9X2AAL4"/>
<evidence type="ECO:0008006" key="3">
    <source>
        <dbReference type="Google" id="ProtNLM"/>
    </source>
</evidence>
<evidence type="ECO:0000313" key="2">
    <source>
        <dbReference type="Proteomes" id="UP001139226"/>
    </source>
</evidence>